<proteinExistence type="predicted"/>
<gene>
    <name evidence="1" type="ORF">F511_34403</name>
</gene>
<reference evidence="1 2" key="1">
    <citation type="journal article" date="2015" name="Proc. Natl. Acad. Sci. U.S.A.">
        <title>The resurrection genome of Boea hygrometrica: A blueprint for survival of dehydration.</title>
        <authorList>
            <person name="Xiao L."/>
            <person name="Yang G."/>
            <person name="Zhang L."/>
            <person name="Yang X."/>
            <person name="Zhao S."/>
            <person name="Ji Z."/>
            <person name="Zhou Q."/>
            <person name="Hu M."/>
            <person name="Wang Y."/>
            <person name="Chen M."/>
            <person name="Xu Y."/>
            <person name="Jin H."/>
            <person name="Xiao X."/>
            <person name="Hu G."/>
            <person name="Bao F."/>
            <person name="Hu Y."/>
            <person name="Wan P."/>
            <person name="Li L."/>
            <person name="Deng X."/>
            <person name="Kuang T."/>
            <person name="Xiang C."/>
            <person name="Zhu J.K."/>
            <person name="Oliver M.J."/>
            <person name="He Y."/>
        </authorList>
    </citation>
    <scope>NUCLEOTIDE SEQUENCE [LARGE SCALE GENOMIC DNA]</scope>
    <source>
        <strain evidence="2">cv. XS01</strain>
    </source>
</reference>
<dbReference type="AlphaFoldDB" id="A0A2Z7BNI9"/>
<protein>
    <submittedName>
        <fullName evidence="1">Uncharacterized protein</fullName>
    </submittedName>
</protein>
<accession>A0A2Z7BNI9</accession>
<dbReference type="EMBL" id="KV005772">
    <property type="protein sequence ID" value="KZV33491.1"/>
    <property type="molecule type" value="Genomic_DNA"/>
</dbReference>
<dbReference type="Proteomes" id="UP000250235">
    <property type="component" value="Unassembled WGS sequence"/>
</dbReference>
<keyword evidence="2" id="KW-1185">Reference proteome</keyword>
<organism evidence="1 2">
    <name type="scientific">Dorcoceras hygrometricum</name>
    <dbReference type="NCBI Taxonomy" id="472368"/>
    <lineage>
        <taxon>Eukaryota</taxon>
        <taxon>Viridiplantae</taxon>
        <taxon>Streptophyta</taxon>
        <taxon>Embryophyta</taxon>
        <taxon>Tracheophyta</taxon>
        <taxon>Spermatophyta</taxon>
        <taxon>Magnoliopsida</taxon>
        <taxon>eudicotyledons</taxon>
        <taxon>Gunneridae</taxon>
        <taxon>Pentapetalae</taxon>
        <taxon>asterids</taxon>
        <taxon>lamiids</taxon>
        <taxon>Lamiales</taxon>
        <taxon>Gesneriaceae</taxon>
        <taxon>Didymocarpoideae</taxon>
        <taxon>Trichosporeae</taxon>
        <taxon>Loxocarpinae</taxon>
        <taxon>Dorcoceras</taxon>
    </lineage>
</organism>
<evidence type="ECO:0000313" key="2">
    <source>
        <dbReference type="Proteomes" id="UP000250235"/>
    </source>
</evidence>
<evidence type="ECO:0000313" key="1">
    <source>
        <dbReference type="EMBL" id="KZV33491.1"/>
    </source>
</evidence>
<name>A0A2Z7BNI9_9LAMI</name>
<sequence length="270" mass="29582">MIESQIFLIFFLKPSSSYCSPEAFFPRFPSFSVEDLSVFGGAGFLVNFSFDCYPFEAAERPGRRSRKLLVSGRLLVQADEGVSLPVVDLIDESTAAYREEPVFLIVKQKFLESNPSAGAVCGGPSSVRDCARAAARWTPNGRTKFAAAVRKLLRIWRPRHGRCPTHWLCNEVAAVAPPCAEIGATCCATTRRDAGHHGRTRCGSARPCAARDDGRPWTVGHADVCATIGATCAMFRANHGSARPCAARDMWRRPHGDDLRQIVATAEFNF</sequence>